<sequence length="112" mass="11908">MGRFAAGQVAVLPFPFSDLSRNKYRPALLLADAGRGDWIACQITSNPYADSRAVEIGPADFSAGSLMRTSFARPGKLFTANEGLFASVAATVRVEKLTETRSAVISLLTDAP</sequence>
<keyword evidence="2" id="KW-1185">Reference proteome</keyword>
<dbReference type="RefSeq" id="WP_006746538.1">
    <property type="nucleotide sequence ID" value="NZ_CP007029.1"/>
</dbReference>
<name>W0DE92_9GAMM</name>
<dbReference type="Proteomes" id="UP000005289">
    <property type="component" value="Chromosome"/>
</dbReference>
<dbReference type="KEGG" id="tti:THITH_00260"/>
<dbReference type="EMBL" id="CP007029">
    <property type="protein sequence ID" value="AHE96959.1"/>
    <property type="molecule type" value="Genomic_DNA"/>
</dbReference>
<dbReference type="AlphaFoldDB" id="W0DE92"/>
<dbReference type="HOGENOM" id="CLU_121823_6_0_6"/>
<organism evidence="1 2">
    <name type="scientific">Thioalkalivibrio paradoxus ARh 1</name>
    <dbReference type="NCBI Taxonomy" id="713585"/>
    <lineage>
        <taxon>Bacteria</taxon>
        <taxon>Pseudomonadati</taxon>
        <taxon>Pseudomonadota</taxon>
        <taxon>Gammaproteobacteria</taxon>
        <taxon>Chromatiales</taxon>
        <taxon>Ectothiorhodospiraceae</taxon>
        <taxon>Thioalkalivibrio</taxon>
    </lineage>
</organism>
<accession>W0DE92</accession>
<evidence type="ECO:0000313" key="2">
    <source>
        <dbReference type="Proteomes" id="UP000005289"/>
    </source>
</evidence>
<evidence type="ECO:0000313" key="1">
    <source>
        <dbReference type="EMBL" id="AHE96959.1"/>
    </source>
</evidence>
<gene>
    <name evidence="1" type="ORF">THITH_00260</name>
</gene>
<dbReference type="SUPFAM" id="SSF50118">
    <property type="entry name" value="Cell growth inhibitor/plasmid maintenance toxic component"/>
    <property type="match status" value="1"/>
</dbReference>
<protein>
    <submittedName>
        <fullName evidence="1">MazF family transcriptional regulator</fullName>
    </submittedName>
</protein>
<proteinExistence type="predicted"/>
<reference evidence="1 2" key="1">
    <citation type="submission" date="2013-12" db="EMBL/GenBank/DDBJ databases">
        <authorList>
            <consortium name="DOE Joint Genome Institute"/>
            <person name="Muyzer G."/>
            <person name="Huntemann M."/>
            <person name="Han J."/>
            <person name="Chen A."/>
            <person name="Kyrpides N."/>
            <person name="Mavromatis K."/>
            <person name="Markowitz V."/>
            <person name="Palaniappan K."/>
            <person name="Ivanova N."/>
            <person name="Schaumberg A."/>
            <person name="Pati A."/>
            <person name="Liolios K."/>
            <person name="Nordberg H.P."/>
            <person name="Cantor M.N."/>
            <person name="Hua S.X."/>
            <person name="Woyke T."/>
        </authorList>
    </citation>
    <scope>NUCLEOTIDE SEQUENCE [LARGE SCALE GENOMIC DNA]</scope>
    <source>
        <strain evidence="1 2">ARh 1</strain>
    </source>
</reference>
<dbReference type="STRING" id="713585.THITH_00260"/>